<dbReference type="Pfam" id="PF14432">
    <property type="entry name" value="DYW_deaminase"/>
    <property type="match status" value="1"/>
</dbReference>
<dbReference type="InterPro" id="IPR046960">
    <property type="entry name" value="PPR_At4g14850-like_plant"/>
</dbReference>
<dbReference type="Pfam" id="PF20431">
    <property type="entry name" value="E_motif"/>
    <property type="match status" value="1"/>
</dbReference>
<dbReference type="Gene3D" id="1.25.40.10">
    <property type="entry name" value="Tetratricopeptide repeat domain"/>
    <property type="match status" value="5"/>
</dbReference>
<dbReference type="InterPro" id="IPR046849">
    <property type="entry name" value="E2_motif"/>
</dbReference>
<dbReference type="FunFam" id="1.25.40.10:FF:000158">
    <property type="entry name" value="pentatricopeptide repeat-containing protein At2g33680"/>
    <property type="match status" value="1"/>
</dbReference>
<feature type="repeat" description="PPR" evidence="2">
    <location>
        <begin position="408"/>
        <end position="442"/>
    </location>
</feature>
<dbReference type="InterPro" id="IPR032867">
    <property type="entry name" value="DYW_dom"/>
</dbReference>
<dbReference type="NCBIfam" id="TIGR00756">
    <property type="entry name" value="PPR"/>
    <property type="match status" value="3"/>
</dbReference>
<dbReference type="GO" id="GO:0099402">
    <property type="term" value="P:plant organ development"/>
    <property type="evidence" value="ECO:0007669"/>
    <property type="project" value="UniProtKB-ARBA"/>
</dbReference>
<dbReference type="SUPFAM" id="SSF48452">
    <property type="entry name" value="TPR-like"/>
    <property type="match status" value="1"/>
</dbReference>
<evidence type="ECO:0000259" key="3">
    <source>
        <dbReference type="Pfam" id="PF14432"/>
    </source>
</evidence>
<dbReference type="Pfam" id="PF20430">
    <property type="entry name" value="Eplus_motif"/>
    <property type="match status" value="1"/>
</dbReference>
<name>A0ABD0UX87_DENTH</name>
<dbReference type="PROSITE" id="PS51375">
    <property type="entry name" value="PPR"/>
    <property type="match status" value="3"/>
</dbReference>
<protein>
    <recommendedName>
        <fullName evidence="3">DYW domain-containing protein</fullName>
    </recommendedName>
</protein>
<keyword evidence="5" id="KW-1185">Reference proteome</keyword>
<dbReference type="PANTHER" id="PTHR47926:SF342">
    <property type="entry name" value="TETRATRICOPEPTIDE-LIKE HELICAL DOMAIN-CONTAINING PROTEIN-RELATED"/>
    <property type="match status" value="1"/>
</dbReference>
<dbReference type="Proteomes" id="UP001552299">
    <property type="component" value="Unassembled WGS sequence"/>
</dbReference>
<comment type="caution">
    <text evidence="4">The sequence shown here is derived from an EMBL/GenBank/DDBJ whole genome shotgun (WGS) entry which is preliminary data.</text>
</comment>
<evidence type="ECO:0000313" key="4">
    <source>
        <dbReference type="EMBL" id="KAL0917310.1"/>
    </source>
</evidence>
<dbReference type="Pfam" id="PF13041">
    <property type="entry name" value="PPR_2"/>
    <property type="match status" value="3"/>
</dbReference>
<dbReference type="InterPro" id="IPR011990">
    <property type="entry name" value="TPR-like_helical_dom_sf"/>
</dbReference>
<dbReference type="PANTHER" id="PTHR47926">
    <property type="entry name" value="PENTATRICOPEPTIDE REPEAT-CONTAINING PROTEIN"/>
    <property type="match status" value="1"/>
</dbReference>
<dbReference type="Pfam" id="PF01535">
    <property type="entry name" value="PPR"/>
    <property type="match status" value="4"/>
</dbReference>
<dbReference type="InterPro" id="IPR046848">
    <property type="entry name" value="E_motif"/>
</dbReference>
<evidence type="ECO:0000256" key="2">
    <source>
        <dbReference type="PROSITE-ProRule" id="PRU00708"/>
    </source>
</evidence>
<gene>
    <name evidence="4" type="ORF">M5K25_012365</name>
</gene>
<accession>A0ABD0UX87</accession>
<organism evidence="4 5">
    <name type="scientific">Dendrobium thyrsiflorum</name>
    <name type="common">Pinecone-like raceme dendrobium</name>
    <name type="synonym">Orchid</name>
    <dbReference type="NCBI Taxonomy" id="117978"/>
    <lineage>
        <taxon>Eukaryota</taxon>
        <taxon>Viridiplantae</taxon>
        <taxon>Streptophyta</taxon>
        <taxon>Embryophyta</taxon>
        <taxon>Tracheophyta</taxon>
        <taxon>Spermatophyta</taxon>
        <taxon>Magnoliopsida</taxon>
        <taxon>Liliopsida</taxon>
        <taxon>Asparagales</taxon>
        <taxon>Orchidaceae</taxon>
        <taxon>Epidendroideae</taxon>
        <taxon>Malaxideae</taxon>
        <taxon>Dendrobiinae</taxon>
        <taxon>Dendrobium</taxon>
    </lineage>
</organism>
<feature type="repeat" description="PPR" evidence="2">
    <location>
        <begin position="104"/>
        <end position="138"/>
    </location>
</feature>
<dbReference type="InterPro" id="IPR002885">
    <property type="entry name" value="PPR_rpt"/>
</dbReference>
<dbReference type="AlphaFoldDB" id="A0ABD0UX87"/>
<sequence length="716" mass="79572">MRLLPFRAICYSRTYAFTPEVQLTPTSKAASPPRPPPANSNFYITLLNQCAAEKSLTQTKRVHLHMKQTGFPHLSLGNKLIAAYLSSGSVYDARNVFDDMPQPHMVSWSSMISSYIRQERSQEAVALYRRMIIENLVPDEFTFSSIFRAFSDLRLFNGGRAAHGQSVVVGLQAGNVYVSSSLVDFYAQFGRLREARIVYDLVKAKDVVLSTALIVGYTKNGEDRQAIEVFGEMLSSNIQANDFTFASVLIACGNFEDLTSGKLIHGAILKSGFGSWIAPQTSLLSMYSKCGLIEDSLKVFNGIVNPNTVAWTAIIGCLLHSHREEEALSMFRSMILNYGAPNAFTLSTTLSVCSSLALFEQGMLIHVYALKSGLDANRFVISALVDTYSKCGQVGMARMVFDGLSSPDLVSLNSLINGYGQSGNGEEAVRLFDMTRRLGVEPNDATYVNVLSACSNSGMLEEGRRVFSLMFTDHRPGPSNDHYACMVGLLGRAGRLEEAVELLSKVQKPDKVLWRTLLGVCKIHGKLDMAKWAARKVLELDPGDEGTYILLSNIYASLGQWKEVINIKCLIREMGFKKDPAVSWIYVNKEIHTFMAGDQSHPDGELIYKELEELIEKTKGLGYVPDTSFVLQQMDEFETERSLFYHSEKLAVAFGVLSSRGTACNSITIFKNLRVCGDCHNWIKLVSKVIGKEIIARDAKRFHNYRDGLCSCGDYW</sequence>
<feature type="repeat" description="PPR" evidence="2">
    <location>
        <begin position="206"/>
        <end position="240"/>
    </location>
</feature>
<evidence type="ECO:0000256" key="1">
    <source>
        <dbReference type="ARBA" id="ARBA00022737"/>
    </source>
</evidence>
<evidence type="ECO:0000313" key="5">
    <source>
        <dbReference type="Proteomes" id="UP001552299"/>
    </source>
</evidence>
<proteinExistence type="predicted"/>
<reference evidence="4 5" key="1">
    <citation type="journal article" date="2024" name="Plant Biotechnol. J.">
        <title>Dendrobium thyrsiflorum genome and its molecular insights into genes involved in important horticultural traits.</title>
        <authorList>
            <person name="Chen B."/>
            <person name="Wang J.Y."/>
            <person name="Zheng P.J."/>
            <person name="Li K.L."/>
            <person name="Liang Y.M."/>
            <person name="Chen X.F."/>
            <person name="Zhang C."/>
            <person name="Zhao X."/>
            <person name="He X."/>
            <person name="Zhang G.Q."/>
            <person name="Liu Z.J."/>
            <person name="Xu Q."/>
        </authorList>
    </citation>
    <scope>NUCLEOTIDE SEQUENCE [LARGE SCALE GENOMIC DNA]</scope>
    <source>
        <strain evidence="4">GZMU011</strain>
    </source>
</reference>
<feature type="domain" description="DYW" evidence="3">
    <location>
        <begin position="622"/>
        <end position="716"/>
    </location>
</feature>
<dbReference type="EMBL" id="JANQDX010000010">
    <property type="protein sequence ID" value="KAL0917310.1"/>
    <property type="molecule type" value="Genomic_DNA"/>
</dbReference>
<keyword evidence="1" id="KW-0677">Repeat</keyword>